<evidence type="ECO:0000313" key="2">
    <source>
        <dbReference type="EMBL" id="JAT46228.1"/>
    </source>
</evidence>
<reference evidence="2" key="1">
    <citation type="submission" date="2015-07" db="EMBL/GenBank/DDBJ databases">
        <title>Transcriptome Assembly of Anthurium amnicola.</title>
        <authorList>
            <person name="Suzuki J."/>
        </authorList>
    </citation>
    <scope>NUCLEOTIDE SEQUENCE</scope>
</reference>
<protein>
    <submittedName>
        <fullName evidence="2">Potassium/sodium hyperpolarization-activated cyclic nucleotide-gated channel 1</fullName>
    </submittedName>
</protein>
<feature type="region of interest" description="Disordered" evidence="1">
    <location>
        <begin position="1"/>
        <end position="24"/>
    </location>
</feature>
<feature type="region of interest" description="Disordered" evidence="1">
    <location>
        <begin position="106"/>
        <end position="164"/>
    </location>
</feature>
<sequence length="274" mass="28923">MAASRGCDAPRHDAQAPLPLPPAAGFPLLEAEPLRLAPRHDHRPVLHGVHQPGGVRPALPAGGAAVAAGAAVVVLGRVPPHPLHLEAEALAPPPQDLVLQTLLRAGLRDPKPPPHRLHRREVLGAPEQREPAALRPLPEDVGGRPDAGRPVHGRAAADRGSRHDHHLRVQGAEDAAALVQLRHGRALQRGVVLRDEVVALLQDDDLVAGAGEDGRRDPAAAAGPNYHHVAVHPVQVLAGVFRHREALLPEGAEEGRVRLVLGLYDALRQGPPLG</sequence>
<evidence type="ECO:0000256" key="1">
    <source>
        <dbReference type="SAM" id="MobiDB-lite"/>
    </source>
</evidence>
<dbReference type="AlphaFoldDB" id="A0A1D1XV27"/>
<feature type="compositionally biased region" description="Basic and acidic residues" evidence="1">
    <location>
        <begin position="127"/>
        <end position="161"/>
    </location>
</feature>
<organism evidence="2">
    <name type="scientific">Anthurium amnicola</name>
    <dbReference type="NCBI Taxonomy" id="1678845"/>
    <lineage>
        <taxon>Eukaryota</taxon>
        <taxon>Viridiplantae</taxon>
        <taxon>Streptophyta</taxon>
        <taxon>Embryophyta</taxon>
        <taxon>Tracheophyta</taxon>
        <taxon>Spermatophyta</taxon>
        <taxon>Magnoliopsida</taxon>
        <taxon>Liliopsida</taxon>
        <taxon>Araceae</taxon>
        <taxon>Pothoideae</taxon>
        <taxon>Potheae</taxon>
        <taxon>Anthurium</taxon>
    </lineage>
</organism>
<proteinExistence type="predicted"/>
<gene>
    <name evidence="2" type="primary">Hcn1</name>
    <name evidence="2" type="ORF">g.104721</name>
</gene>
<name>A0A1D1XV27_9ARAE</name>
<accession>A0A1D1XV27</accession>
<dbReference type="EMBL" id="GDJX01021708">
    <property type="protein sequence ID" value="JAT46228.1"/>
    <property type="molecule type" value="Transcribed_RNA"/>
</dbReference>